<feature type="site" description="Transition state stabilizer" evidence="11">
    <location>
        <position position="300"/>
    </location>
</feature>
<feature type="binding site" evidence="14">
    <location>
        <position position="96"/>
    </location>
    <ligand>
        <name>substrate</name>
    </ligand>
</feature>
<keyword evidence="6 16" id="KW-0378">Hydrolase</keyword>
<dbReference type="HOGENOM" id="CLU_006462_7_2_1"/>
<dbReference type="GO" id="GO:0005975">
    <property type="term" value="P:carbohydrate metabolic process"/>
    <property type="evidence" value="ECO:0007669"/>
    <property type="project" value="InterPro"/>
</dbReference>
<feature type="binding site" evidence="14">
    <location>
        <position position="300"/>
    </location>
    <ligand>
        <name>substrate</name>
    </ligand>
</feature>
<feature type="binding site" evidence="12">
    <location>
        <position position="170"/>
    </location>
    <ligand>
        <name>Ca(2+)</name>
        <dbReference type="ChEBI" id="CHEBI:29108"/>
        <label>1</label>
    </ligand>
</feature>
<dbReference type="Pfam" id="PF00128">
    <property type="entry name" value="Alpha-amylase"/>
    <property type="match status" value="1"/>
</dbReference>
<dbReference type="GO" id="GO:0005509">
    <property type="term" value="F:calcium ion binding"/>
    <property type="evidence" value="ECO:0007669"/>
    <property type="project" value="InterPro"/>
</dbReference>
<evidence type="ECO:0000256" key="17">
    <source>
        <dbReference type="SAM" id="SignalP"/>
    </source>
</evidence>
<feature type="binding site" evidence="12">
    <location>
        <position position="210"/>
    </location>
    <ligand>
        <name>Ca(2+)</name>
        <dbReference type="ChEBI" id="CHEBI:29108"/>
        <label>2</label>
    </ligand>
</feature>
<dbReference type="InterPro" id="IPR013777">
    <property type="entry name" value="A-amylase-like"/>
</dbReference>
<feature type="chain" id="PRO_5001533876" description="Alpha-amylase" evidence="17">
    <location>
        <begin position="20"/>
        <end position="463"/>
    </location>
</feature>
<evidence type="ECO:0000256" key="12">
    <source>
        <dbReference type="PIRSR" id="PIRSR001024-3"/>
    </source>
</evidence>
<feature type="disulfide bond" evidence="13">
    <location>
        <begin position="159"/>
        <end position="172"/>
    </location>
</feature>
<evidence type="ECO:0000256" key="3">
    <source>
        <dbReference type="ARBA" id="ARBA00008061"/>
    </source>
</evidence>
<protein>
    <recommendedName>
        <fullName evidence="4 16">Alpha-amylase</fullName>
        <ecNumber evidence="4 16">3.2.1.1</ecNumber>
    </recommendedName>
</protein>
<dbReference type="InterPro" id="IPR006046">
    <property type="entry name" value="Alpha_amylase"/>
</dbReference>
<dbReference type="Gene3D" id="2.60.40.1180">
    <property type="entry name" value="Golgi alpha-mannosidase II"/>
    <property type="match status" value="1"/>
</dbReference>
<evidence type="ECO:0000256" key="10">
    <source>
        <dbReference type="PIRSR" id="PIRSR001024-1"/>
    </source>
</evidence>
<dbReference type="PANTHER" id="PTHR10357:SF212">
    <property type="entry name" value="ALPHA-AMYLASE"/>
    <property type="match status" value="1"/>
</dbReference>
<feature type="binding site" evidence="14">
    <location>
        <position position="347"/>
    </location>
    <ligand>
        <name>substrate</name>
    </ligand>
</feature>
<feature type="binding site" evidence="14">
    <location>
        <position position="208"/>
    </location>
    <ligand>
        <name>substrate</name>
    </ligand>
</feature>
<feature type="active site" description="Proton donor" evidence="10">
    <location>
        <position position="234"/>
    </location>
</feature>
<evidence type="ECO:0000256" key="11">
    <source>
        <dbReference type="PIRSR" id="PIRSR001024-2"/>
    </source>
</evidence>
<evidence type="ECO:0000256" key="13">
    <source>
        <dbReference type="PIRSR" id="PIRSR001024-4"/>
    </source>
</evidence>
<evidence type="ECO:0000256" key="5">
    <source>
        <dbReference type="ARBA" id="ARBA00022723"/>
    </source>
</evidence>
<dbReference type="Gene3D" id="3.20.20.80">
    <property type="entry name" value="Glycosidases"/>
    <property type="match status" value="1"/>
</dbReference>
<dbReference type="OrthoDB" id="204980at2759"/>
<keyword evidence="7 12" id="KW-0106">Calcium</keyword>
<evidence type="ECO:0000256" key="1">
    <source>
        <dbReference type="ARBA" id="ARBA00000548"/>
    </source>
</evidence>
<keyword evidence="9 16" id="KW-0326">Glycosidase</keyword>
<dbReference type="EMBL" id="KI911143">
    <property type="protein sequence ID" value="ETS03336.1"/>
    <property type="molecule type" value="Genomic_DNA"/>
</dbReference>
<evidence type="ECO:0000256" key="2">
    <source>
        <dbReference type="ARBA" id="ARBA00001913"/>
    </source>
</evidence>
<evidence type="ECO:0000256" key="6">
    <source>
        <dbReference type="ARBA" id="ARBA00022801"/>
    </source>
</evidence>
<comment type="catalytic activity">
    <reaction evidence="1 16">
        <text>Endohydrolysis of (1-&gt;4)-alpha-D-glucosidic linkages in polysaccharides containing three or more (1-&gt;4)-alpha-linked D-glucose units.</text>
        <dbReference type="EC" id="3.2.1.1"/>
    </reaction>
</comment>
<dbReference type="AlphaFoldDB" id="A0A024SFQ6"/>
<accession>A0A024SFQ6</accession>
<feature type="binding site" evidence="12">
    <location>
        <position position="234"/>
    </location>
    <ligand>
        <name>Ca(2+)</name>
        <dbReference type="ChEBI" id="CHEBI:29108"/>
        <label>2</label>
    </ligand>
</feature>
<feature type="active site" description="Nucleophile" evidence="10">
    <location>
        <position position="210"/>
    </location>
</feature>
<evidence type="ECO:0000256" key="14">
    <source>
        <dbReference type="PIRSR" id="PIRSR001024-5"/>
    </source>
</evidence>
<gene>
    <name evidence="19" type="ORF">M419DRAFT_75754</name>
</gene>
<dbReference type="CDD" id="cd11319">
    <property type="entry name" value="AmyAc_euk_AmyA"/>
    <property type="match status" value="1"/>
</dbReference>
<reference evidence="20" key="1">
    <citation type="journal article" date="2013" name="Ind. Biotechnol.">
        <title>Comparative genomics analysis of Trichoderma reesei strains.</title>
        <authorList>
            <person name="Koike H."/>
            <person name="Aerts A."/>
            <person name="LaButti K."/>
            <person name="Grigoriev I.V."/>
            <person name="Baker S.E."/>
        </authorList>
    </citation>
    <scope>NUCLEOTIDE SEQUENCE [LARGE SCALE GENOMIC DNA]</scope>
    <source>
        <strain evidence="20">ATCC 56765 / BCRC 32924 / NRRL 11460 / Rut C-30</strain>
    </source>
</reference>
<dbReference type="PIRSF" id="PIRSF001024">
    <property type="entry name" value="Alph-amyl_fung"/>
    <property type="match status" value="1"/>
</dbReference>
<dbReference type="PANTHER" id="PTHR10357">
    <property type="entry name" value="ALPHA-AMYLASE FAMILY MEMBER"/>
    <property type="match status" value="1"/>
</dbReference>
<dbReference type="EC" id="3.2.1.1" evidence="4 16"/>
<feature type="binding site" evidence="14">
    <location>
        <position position="238"/>
    </location>
    <ligand>
        <name>substrate</name>
    </ligand>
</feature>
<feature type="binding site" evidence="12">
    <location>
        <position position="134"/>
    </location>
    <ligand>
        <name>Ca(2+)</name>
        <dbReference type="ChEBI" id="CHEBI:29108"/>
        <label>1</label>
    </ligand>
</feature>
<organism evidence="19 20">
    <name type="scientific">Hypocrea jecorina (strain ATCC 56765 / BCRC 32924 / NRRL 11460 / Rut C-30)</name>
    <name type="common">Trichoderma reesei</name>
    <dbReference type="NCBI Taxonomy" id="1344414"/>
    <lineage>
        <taxon>Eukaryota</taxon>
        <taxon>Fungi</taxon>
        <taxon>Dikarya</taxon>
        <taxon>Ascomycota</taxon>
        <taxon>Pezizomycotina</taxon>
        <taxon>Sordariomycetes</taxon>
        <taxon>Hypocreomycetidae</taxon>
        <taxon>Hypocreales</taxon>
        <taxon>Hypocreaceae</taxon>
        <taxon>Trichoderma</taxon>
    </lineage>
</organism>
<keyword evidence="17" id="KW-0732">Signal</keyword>
<name>A0A024SFQ6_HYPJR</name>
<comment type="cofactor">
    <cofactor evidence="2">
        <name>Ca(2+)</name>
        <dbReference type="ChEBI" id="CHEBI:29108"/>
    </cofactor>
</comment>
<evidence type="ECO:0000256" key="8">
    <source>
        <dbReference type="ARBA" id="ARBA00023277"/>
    </source>
</evidence>
<evidence type="ECO:0000313" key="19">
    <source>
        <dbReference type="EMBL" id="ETS03336.1"/>
    </source>
</evidence>
<evidence type="ECO:0000259" key="18">
    <source>
        <dbReference type="SMART" id="SM00642"/>
    </source>
</evidence>
<dbReference type="SMART" id="SM00642">
    <property type="entry name" value="Aamy"/>
    <property type="match status" value="1"/>
</dbReference>
<evidence type="ECO:0000256" key="15">
    <source>
        <dbReference type="RuleBase" id="RU003615"/>
    </source>
</evidence>
<evidence type="ECO:0000256" key="9">
    <source>
        <dbReference type="ARBA" id="ARBA00023295"/>
    </source>
</evidence>
<keyword evidence="8 16" id="KW-0119">Carbohydrate metabolism</keyword>
<dbReference type="InterPro" id="IPR006047">
    <property type="entry name" value="GH13_cat_dom"/>
</dbReference>
<keyword evidence="5 12" id="KW-0479">Metal-binding</keyword>
<dbReference type="SMR" id="A0A024SFQ6"/>
<evidence type="ECO:0000256" key="4">
    <source>
        <dbReference type="ARBA" id="ARBA00012595"/>
    </source>
</evidence>
<feature type="binding site" evidence="12">
    <location>
        <position position="179"/>
    </location>
    <ligand>
        <name>Ca(2+)</name>
        <dbReference type="ChEBI" id="CHEBI:29108"/>
        <label>1</label>
    </ligand>
</feature>
<evidence type="ECO:0000313" key="20">
    <source>
        <dbReference type="Proteomes" id="UP000024376"/>
    </source>
</evidence>
<feature type="domain" description="Glycosyl hydrolase family 13 catalytic" evidence="18">
    <location>
        <begin position="32"/>
        <end position="372"/>
    </location>
</feature>
<feature type="binding site" evidence="12">
    <location>
        <position position="214"/>
    </location>
    <ligand>
        <name>Ca(2+)</name>
        <dbReference type="ChEBI" id="CHEBI:29108"/>
        <label>1</label>
    </ligand>
</feature>
<sequence>MKLRYALPLLLQLSLPVLSADTAAWRSRTIYFALTDRIARGSGDTGGSACGNLGDYCGGTFQGLESKLDYIKGMGFDAIWITPVVTNSDGGYHGYWAEDIDSINSHYGSADDLKSLVNAAHSKGFYMMVDVVANHMGYANISDDSPSPLNQASSYHPECDIDYNNQTSVENCWISGLPDLNTQSSTIRSLYQDWVSNLVSTYGFDGVRIDTVKHVEQDYWPGFVNATGVYCIGEVFDGDPNYLLPYASLMPGLLNYAIYYPMTRFFLQQGSSQDMVNMHDQIGSMFPDPTALGTFVDNHDNPRFLSIKNDTALLKNALTYTILSRGIPIVYYGTEQAFSGGNDPANREDLWRSGFNAQSDMYDAISKLTYAKHAVGGLADNDHKHLYVADTAYAFSRAGGNMVALTTNSGSGSSAQHCFGTQVPNGRWQNVFDEGNGPTYSADGNGQLCLNVSNGQPIVLLSS</sequence>
<dbReference type="Proteomes" id="UP000024376">
    <property type="component" value="Unassembled WGS sequence"/>
</dbReference>
<feature type="signal peptide" evidence="17">
    <location>
        <begin position="1"/>
        <end position="19"/>
    </location>
</feature>
<feature type="binding site" evidence="14">
    <location>
        <position position="135"/>
    </location>
    <ligand>
        <name>substrate</name>
    </ligand>
</feature>
<dbReference type="GO" id="GO:0004556">
    <property type="term" value="F:alpha-amylase activity"/>
    <property type="evidence" value="ECO:0007669"/>
    <property type="project" value="UniProtKB-UniRule"/>
</dbReference>
<comment type="similarity">
    <text evidence="3 15">Belongs to the glycosyl hydrolase 13 family.</text>
</comment>
<dbReference type="SUPFAM" id="SSF51445">
    <property type="entry name" value="(Trans)glycosidases"/>
    <property type="match status" value="1"/>
</dbReference>
<dbReference type="FunFam" id="3.20.20.80:FF:000120">
    <property type="entry name" value="Alpha-amylase A"/>
    <property type="match status" value="1"/>
</dbReference>
<evidence type="ECO:0000256" key="7">
    <source>
        <dbReference type="ARBA" id="ARBA00022837"/>
    </source>
</evidence>
<dbReference type="InterPro" id="IPR013780">
    <property type="entry name" value="Glyco_hydro_b"/>
</dbReference>
<evidence type="ECO:0000256" key="16">
    <source>
        <dbReference type="RuleBase" id="RU361134"/>
    </source>
</evidence>
<dbReference type="PRINTS" id="PR00110">
    <property type="entry name" value="ALPHAAMYLASE"/>
</dbReference>
<dbReference type="InterPro" id="IPR017853">
    <property type="entry name" value="GH"/>
</dbReference>
<proteinExistence type="inferred from homology"/>
<keyword evidence="13" id="KW-1015">Disulfide bond</keyword>
<dbReference type="KEGG" id="trr:M419DRAFT_75754"/>
<dbReference type="SUPFAM" id="SSF51011">
    <property type="entry name" value="Glycosyl hydrolase domain"/>
    <property type="match status" value="1"/>
</dbReference>